<protein>
    <submittedName>
        <fullName evidence="1">Uncharacterized protein</fullName>
    </submittedName>
</protein>
<dbReference type="AlphaFoldDB" id="K2G5K4"/>
<evidence type="ECO:0000313" key="1">
    <source>
        <dbReference type="EMBL" id="EKE29552.1"/>
    </source>
</evidence>
<accession>K2G5K4</accession>
<dbReference type="EMBL" id="AMFJ01000150">
    <property type="protein sequence ID" value="EKE29552.1"/>
    <property type="molecule type" value="Genomic_DNA"/>
</dbReference>
<proteinExistence type="predicted"/>
<name>K2G5K4_9BACT</name>
<organism evidence="1">
    <name type="scientific">uncultured bacterium</name>
    <name type="common">gcode 4</name>
    <dbReference type="NCBI Taxonomy" id="1234023"/>
    <lineage>
        <taxon>Bacteria</taxon>
        <taxon>environmental samples</taxon>
    </lineage>
</organism>
<sequence>MWDLQRLEQSRIMTYHWLLIYRPIHFPLKWIPRLWRFHFLEMSICRLETLLLKNQRALLNWMILI</sequence>
<gene>
    <name evidence="1" type="ORF">ACD_2C00150G0001</name>
</gene>
<reference evidence="1" key="1">
    <citation type="journal article" date="2012" name="Science">
        <title>Fermentation, hydrogen, and sulfur metabolism in multiple uncultivated bacterial phyla.</title>
        <authorList>
            <person name="Wrighton K.C."/>
            <person name="Thomas B.C."/>
            <person name="Sharon I."/>
            <person name="Miller C.S."/>
            <person name="Castelle C.J."/>
            <person name="VerBerkmoes N.C."/>
            <person name="Wilkins M.J."/>
            <person name="Hettich R.L."/>
            <person name="Lipton M.S."/>
            <person name="Williams K.H."/>
            <person name="Long P.E."/>
            <person name="Banfield J.F."/>
        </authorList>
    </citation>
    <scope>NUCLEOTIDE SEQUENCE [LARGE SCALE GENOMIC DNA]</scope>
</reference>
<comment type="caution">
    <text evidence="1">The sequence shown here is derived from an EMBL/GenBank/DDBJ whole genome shotgun (WGS) entry which is preliminary data.</text>
</comment>